<evidence type="ECO:0000256" key="1">
    <source>
        <dbReference type="ARBA" id="ARBA00022729"/>
    </source>
</evidence>
<evidence type="ECO:0000256" key="2">
    <source>
        <dbReference type="ARBA" id="ARBA00023157"/>
    </source>
</evidence>
<dbReference type="InterPro" id="IPR013783">
    <property type="entry name" value="Ig-like_fold"/>
</dbReference>
<feature type="domain" description="LamG-like jellyroll fold" evidence="5">
    <location>
        <begin position="534"/>
        <end position="675"/>
    </location>
</feature>
<dbReference type="Pfam" id="PF12371">
    <property type="entry name" value="TMEM131_like_N"/>
    <property type="match status" value="1"/>
</dbReference>
<dbReference type="PANTHER" id="PTHR42535:SF2">
    <property type="entry name" value="CHROMOSOME UNDETERMINED SCAFFOLD_146, WHOLE GENOME SHOTGUN SEQUENCE"/>
    <property type="match status" value="1"/>
</dbReference>
<keyword evidence="2" id="KW-1015">Disulfide bond</keyword>
<dbReference type="NCBIfam" id="NF012200">
    <property type="entry name" value="choice_anch_D"/>
    <property type="match status" value="2"/>
</dbReference>
<evidence type="ECO:0000313" key="6">
    <source>
        <dbReference type="EMBL" id="MBK1818476.1"/>
    </source>
</evidence>
<reference evidence="6" key="1">
    <citation type="submission" date="2021-01" db="EMBL/GenBank/DDBJ databases">
        <title>Modified the classification status of verrucomicrobia.</title>
        <authorList>
            <person name="Feng X."/>
        </authorList>
    </citation>
    <scope>NUCLEOTIDE SEQUENCE</scope>
    <source>
        <strain evidence="6">JCM 18052</strain>
    </source>
</reference>
<dbReference type="Gene3D" id="2.60.40.10">
    <property type="entry name" value="Immunoglobulins"/>
    <property type="match status" value="2"/>
</dbReference>
<feature type="region of interest" description="Disordered" evidence="3">
    <location>
        <begin position="475"/>
        <end position="495"/>
    </location>
</feature>
<gene>
    <name evidence="6" type="ORF">JIN84_22850</name>
</gene>
<name>A0A934R945_9BACT</name>
<dbReference type="Proteomes" id="UP000600139">
    <property type="component" value="Unassembled WGS sequence"/>
</dbReference>
<dbReference type="EMBL" id="JAENIK010000013">
    <property type="protein sequence ID" value="MBK1818476.1"/>
    <property type="molecule type" value="Genomic_DNA"/>
</dbReference>
<dbReference type="InterPro" id="IPR013320">
    <property type="entry name" value="ConA-like_dom_sf"/>
</dbReference>
<protein>
    <submittedName>
        <fullName evidence="6">Choice-of-anchor D domain-containing protein</fullName>
    </submittedName>
</protein>
<evidence type="ECO:0000313" key="7">
    <source>
        <dbReference type="Proteomes" id="UP000600139"/>
    </source>
</evidence>
<dbReference type="RefSeq" id="WP_200353421.1">
    <property type="nucleotide sequence ID" value="NZ_BAABHZ010000002.1"/>
</dbReference>
<proteinExistence type="predicted"/>
<dbReference type="AlphaFoldDB" id="A0A934R945"/>
<feature type="domain" description="LamG-like jellyroll fold" evidence="5">
    <location>
        <begin position="92"/>
        <end position="232"/>
    </location>
</feature>
<organism evidence="6 7">
    <name type="scientific">Luteolibacter yonseiensis</name>
    <dbReference type="NCBI Taxonomy" id="1144680"/>
    <lineage>
        <taxon>Bacteria</taxon>
        <taxon>Pseudomonadati</taxon>
        <taxon>Verrucomicrobiota</taxon>
        <taxon>Verrucomicrobiia</taxon>
        <taxon>Verrucomicrobiales</taxon>
        <taxon>Verrucomicrobiaceae</taxon>
        <taxon>Luteolibacter</taxon>
    </lineage>
</organism>
<dbReference type="Gene3D" id="2.60.120.200">
    <property type="match status" value="2"/>
</dbReference>
<evidence type="ECO:0000256" key="3">
    <source>
        <dbReference type="SAM" id="MobiDB-lite"/>
    </source>
</evidence>
<feature type="compositionally biased region" description="Polar residues" evidence="3">
    <location>
        <begin position="475"/>
        <end position="485"/>
    </location>
</feature>
<dbReference type="Pfam" id="PF13385">
    <property type="entry name" value="Laminin_G_3"/>
    <property type="match status" value="2"/>
</dbReference>
<dbReference type="InterPro" id="IPR022113">
    <property type="entry name" value="TMEM131L_N"/>
</dbReference>
<evidence type="ECO:0000256" key="4">
    <source>
        <dbReference type="SAM" id="SignalP"/>
    </source>
</evidence>
<feature type="signal peptide" evidence="4">
    <location>
        <begin position="1"/>
        <end position="21"/>
    </location>
</feature>
<comment type="caution">
    <text evidence="6">The sequence shown here is derived from an EMBL/GenBank/DDBJ whole genome shotgun (WGS) entry which is preliminary data.</text>
</comment>
<dbReference type="InterPro" id="IPR006558">
    <property type="entry name" value="LamG-like"/>
</dbReference>
<dbReference type="SMART" id="SM00560">
    <property type="entry name" value="LamGL"/>
    <property type="match status" value="2"/>
</dbReference>
<keyword evidence="7" id="KW-1185">Reference proteome</keyword>
<dbReference type="PANTHER" id="PTHR42535">
    <property type="entry name" value="OOKINETE PROTEIN, PUTATIVE-RELATED"/>
    <property type="match status" value="1"/>
</dbReference>
<evidence type="ECO:0000259" key="5">
    <source>
        <dbReference type="SMART" id="SM00560"/>
    </source>
</evidence>
<accession>A0A934R945</accession>
<sequence>MKKTIQFLVVTATLTLGVAKATLVSHFTFDETSGTTAADSVAGGTPGTIGTNVTLGAAGKFGTSFTFNNDATQNGIVEMGNATAFAALTASQKVTVSVWLKWTTPGGRDCAVFLGNDTGAARYIDVGTTSAGAVYGRSRDAATTGGAFADIALGTGLNDGQWHHVAYTSNAATDVTQLYIDGVLVGSTSSPAFTFPAFNNFEIGRLGRSSPTDAYAGSVDELRIYDTILSASDIAGLAGIVTNDPILQVEDTSSFINKGKPQVLSIPFSNLGTAQTLSLSGPTPIAIGGNNPENFTVASYDNSLAPGASGTILLNFTPASSGFHYATLTIASNDALHPMKEVYVTVEVRDPVALAAPTSLDFGSFTTVSQPQTRTLTITNDGEKTDLQVYDGVVSGSLAFSITNQLPLTIAPGQQANITVTFDPAGAEGGFQGSLSIFTDGYVGGSLSIPLSASVKLGDPNAALVSHFTFDDSASPGNDSGSYHNHGTPVGDARNTSSARIGSGALLLDGAGDLIDLGTASGPSYTSQLVDDGDGFTVACWAAVPTTTVSDRVRFFSSYTTGTTAEGWGVGRRNGSRVLAATTYGKVDYLTPANSAPVAGAWHHYAYVFRQVPVNRIDFYVDGVLAGSQTSNNSGFNDASTIGFAIGALGRTASFEGFDGRLDDLRIYDRELQAANVSDLYTSAPPESGYGVWAAGFGLNPTGDGARLADPDGDGFANSVEYLLGSNPVSGLSSHRPVVTRGGGNLVVIHRRKTAAVAEGWVDQVEYSDLLNAGGWVTAVNGVGGVTVGTVAIDAETEEVTTTIPSPGDKRFARVKVIAP</sequence>
<dbReference type="SUPFAM" id="SSF49899">
    <property type="entry name" value="Concanavalin A-like lectins/glucanases"/>
    <property type="match status" value="2"/>
</dbReference>
<keyword evidence="1 4" id="KW-0732">Signal</keyword>
<feature type="chain" id="PRO_5036805451" evidence="4">
    <location>
        <begin position="22"/>
        <end position="820"/>
    </location>
</feature>